<dbReference type="Proteomes" id="UP000602510">
    <property type="component" value="Unassembled WGS sequence"/>
</dbReference>
<evidence type="ECO:0000313" key="3">
    <source>
        <dbReference type="Proteomes" id="UP000602510"/>
    </source>
</evidence>
<feature type="region of interest" description="Disordered" evidence="1">
    <location>
        <begin position="67"/>
        <end position="91"/>
    </location>
</feature>
<gene>
    <name evidence="2" type="ORF">GN244_ATG08373</name>
</gene>
<evidence type="ECO:0000313" key="2">
    <source>
        <dbReference type="EMBL" id="KAF4039540.1"/>
    </source>
</evidence>
<sequence length="297" mass="32228">MSFPRPSSVGQLSFSLPALFVLTRQLQQFVQVPHVSASYHSGASTSAIGDYVFDDASTATQEIVGASKRRNCHSRTRSKHQQRSSQRVTTSRADPIRLADVRSQDPAAFAHLLADHFVAREASNAVVAGSSHSQQLVAGSVGLGSFRSWQFGERCLATYRVLFGRPLWSAPASPRPRKRKHVTPPTSSSSDSSDDVDQVSVLGLDEMPLPTVDELLELPTDETFALEGNTDAELEEDVLADLAIDLGRDSDSIDLLWELDASDVDGGAILTEGEEEELRFLATSPTFAPDGEDMEIV</sequence>
<accession>A0A833T4U5</accession>
<name>A0A833T4U5_PHYIN</name>
<feature type="compositionally biased region" description="Basic residues" evidence="1">
    <location>
        <begin position="67"/>
        <end position="82"/>
    </location>
</feature>
<protein>
    <submittedName>
        <fullName evidence="2">Uncharacterized protein</fullName>
    </submittedName>
</protein>
<dbReference type="AlphaFoldDB" id="A0A833T4U5"/>
<feature type="region of interest" description="Disordered" evidence="1">
    <location>
        <begin position="172"/>
        <end position="196"/>
    </location>
</feature>
<evidence type="ECO:0000256" key="1">
    <source>
        <dbReference type="SAM" id="MobiDB-lite"/>
    </source>
</evidence>
<organism evidence="2 3">
    <name type="scientific">Phytophthora infestans</name>
    <name type="common">Potato late blight agent</name>
    <name type="synonym">Botrytis infestans</name>
    <dbReference type="NCBI Taxonomy" id="4787"/>
    <lineage>
        <taxon>Eukaryota</taxon>
        <taxon>Sar</taxon>
        <taxon>Stramenopiles</taxon>
        <taxon>Oomycota</taxon>
        <taxon>Peronosporomycetes</taxon>
        <taxon>Peronosporales</taxon>
        <taxon>Peronosporaceae</taxon>
        <taxon>Phytophthora</taxon>
    </lineage>
</organism>
<reference evidence="2" key="1">
    <citation type="submission" date="2020-04" db="EMBL/GenBank/DDBJ databases">
        <title>Hybrid Assembly of Korean Phytophthora infestans isolates.</title>
        <authorList>
            <person name="Prokchorchik M."/>
            <person name="Lee Y."/>
            <person name="Seo J."/>
            <person name="Cho J.-H."/>
            <person name="Park Y.-E."/>
            <person name="Jang D.-C."/>
            <person name="Im J.-S."/>
            <person name="Choi J.-G."/>
            <person name="Park H.-J."/>
            <person name="Lee G.-B."/>
            <person name="Lee Y.-G."/>
            <person name="Hong S.-Y."/>
            <person name="Cho K."/>
            <person name="Sohn K.H."/>
        </authorList>
    </citation>
    <scope>NUCLEOTIDE SEQUENCE</scope>
    <source>
        <strain evidence="2">KR_1_A1</strain>
    </source>
</reference>
<keyword evidence="3" id="KW-1185">Reference proteome</keyword>
<dbReference type="EMBL" id="WSZM01000174">
    <property type="protein sequence ID" value="KAF4039540.1"/>
    <property type="molecule type" value="Genomic_DNA"/>
</dbReference>
<comment type="caution">
    <text evidence="2">The sequence shown here is derived from an EMBL/GenBank/DDBJ whole genome shotgun (WGS) entry which is preliminary data.</text>
</comment>
<proteinExistence type="predicted"/>